<evidence type="ECO:0000256" key="3">
    <source>
        <dbReference type="ARBA" id="ARBA00022517"/>
    </source>
</evidence>
<evidence type="ECO:0000313" key="12">
    <source>
        <dbReference type="Proteomes" id="UP001212411"/>
    </source>
</evidence>
<feature type="compositionally biased region" description="Basic and acidic residues" evidence="7">
    <location>
        <begin position="563"/>
        <end position="585"/>
    </location>
</feature>
<evidence type="ECO:0000256" key="4">
    <source>
        <dbReference type="ARBA" id="ARBA00022927"/>
    </source>
</evidence>
<dbReference type="Proteomes" id="UP001212411">
    <property type="component" value="Chromosome 3"/>
</dbReference>
<feature type="domain" description="SDA1 C-terminal" evidence="10">
    <location>
        <begin position="674"/>
        <end position="717"/>
    </location>
</feature>
<dbReference type="EMBL" id="CP115613">
    <property type="protein sequence ID" value="WBW75112.1"/>
    <property type="molecule type" value="Genomic_DNA"/>
</dbReference>
<feature type="compositionally biased region" description="Acidic residues" evidence="7">
    <location>
        <begin position="251"/>
        <end position="262"/>
    </location>
</feature>
<feature type="region of interest" description="Disordered" evidence="7">
    <location>
        <begin position="519"/>
        <end position="596"/>
    </location>
</feature>
<comment type="function">
    <text evidence="6">Required for 60S pre-ribosomal subunits export to the cytoplasm.</text>
</comment>
<dbReference type="Pfam" id="PF05285">
    <property type="entry name" value="SDA1_dom"/>
    <property type="match status" value="1"/>
</dbReference>
<protein>
    <recommendedName>
        <fullName evidence="6">Protein SDA1</fullName>
    </recommendedName>
</protein>
<feature type="domain" description="SDA1 N-terminal" evidence="9">
    <location>
        <begin position="63"/>
        <end position="450"/>
    </location>
</feature>
<evidence type="ECO:0000256" key="1">
    <source>
        <dbReference type="ARBA" id="ARBA00005783"/>
    </source>
</evidence>
<evidence type="ECO:0000256" key="6">
    <source>
        <dbReference type="RuleBase" id="RU365057"/>
    </source>
</evidence>
<dbReference type="SUPFAM" id="SSF48371">
    <property type="entry name" value="ARM repeat"/>
    <property type="match status" value="1"/>
</dbReference>
<evidence type="ECO:0000256" key="2">
    <source>
        <dbReference type="ARBA" id="ARBA00022448"/>
    </source>
</evidence>
<dbReference type="InterPro" id="IPR027312">
    <property type="entry name" value="Sda1"/>
</dbReference>
<dbReference type="Pfam" id="PF08158">
    <property type="entry name" value="SDA1_HEAT"/>
    <property type="match status" value="1"/>
</dbReference>
<dbReference type="InterPro" id="IPR007949">
    <property type="entry name" value="SDA1_MD"/>
</dbReference>
<feature type="compositionally biased region" description="Acidic residues" evidence="7">
    <location>
        <begin position="551"/>
        <end position="562"/>
    </location>
</feature>
<comment type="subcellular location">
    <subcellularLocation>
        <location evidence="6">Nucleus</location>
        <location evidence="6">Nucleolus</location>
    </subcellularLocation>
</comment>
<keyword evidence="5 6" id="KW-0539">Nucleus</keyword>
<comment type="similarity">
    <text evidence="1 6">Belongs to the SDA1 family.</text>
</comment>
<feature type="compositionally biased region" description="Basic and acidic residues" evidence="7">
    <location>
        <begin position="654"/>
        <end position="664"/>
    </location>
</feature>
<dbReference type="RefSeq" id="XP_056039355.1">
    <property type="nucleotide sequence ID" value="XM_056183823.1"/>
</dbReference>
<dbReference type="KEGG" id="som:SOMG_05048"/>
<keyword evidence="12" id="KW-1185">Reference proteome</keyword>
<evidence type="ECO:0000259" key="10">
    <source>
        <dbReference type="Pfam" id="PF21638"/>
    </source>
</evidence>
<dbReference type="PANTHER" id="PTHR12730:SF0">
    <property type="entry name" value="PROTEIN SDA1 HOMOLOG"/>
    <property type="match status" value="1"/>
</dbReference>
<dbReference type="InterPro" id="IPR048292">
    <property type="entry name" value="SDA1_C"/>
</dbReference>
<organism evidence="11 12">
    <name type="scientific">Schizosaccharomyces osmophilus</name>
    <dbReference type="NCBI Taxonomy" id="2545709"/>
    <lineage>
        <taxon>Eukaryota</taxon>
        <taxon>Fungi</taxon>
        <taxon>Dikarya</taxon>
        <taxon>Ascomycota</taxon>
        <taxon>Taphrinomycotina</taxon>
        <taxon>Schizosaccharomycetes</taxon>
        <taxon>Schizosaccharomycetales</taxon>
        <taxon>Schizosaccharomycetaceae</taxon>
        <taxon>Schizosaccharomyces</taxon>
    </lineage>
</organism>
<proteinExistence type="inferred from homology"/>
<dbReference type="GO" id="GO:0015031">
    <property type="term" value="P:protein transport"/>
    <property type="evidence" value="ECO:0007669"/>
    <property type="project" value="UniProtKB-KW"/>
</dbReference>
<keyword evidence="4 6" id="KW-0653">Protein transport</keyword>
<evidence type="ECO:0000313" key="11">
    <source>
        <dbReference type="EMBL" id="WBW75112.1"/>
    </source>
</evidence>
<feature type="compositionally biased region" description="Polar residues" evidence="7">
    <location>
        <begin position="665"/>
        <end position="676"/>
    </location>
</feature>
<dbReference type="GO" id="GO:0005730">
    <property type="term" value="C:nucleolus"/>
    <property type="evidence" value="ECO:0007669"/>
    <property type="project" value="UniProtKB-SubCell"/>
</dbReference>
<dbReference type="GO" id="GO:0000055">
    <property type="term" value="P:ribosomal large subunit export from nucleus"/>
    <property type="evidence" value="ECO:0007669"/>
    <property type="project" value="UniProtKB-UniRule"/>
</dbReference>
<dbReference type="PANTHER" id="PTHR12730">
    <property type="entry name" value="HSDA/SDA1-RELATED"/>
    <property type="match status" value="1"/>
</dbReference>
<evidence type="ECO:0000259" key="9">
    <source>
        <dbReference type="Pfam" id="PF08158"/>
    </source>
</evidence>
<feature type="region of interest" description="Disordered" evidence="7">
    <location>
        <begin position="654"/>
        <end position="720"/>
    </location>
</feature>
<gene>
    <name evidence="11" type="primary">sda1</name>
    <name evidence="11" type="ORF">SOMG_05048</name>
</gene>
<feature type="region of interest" description="Disordered" evidence="7">
    <location>
        <begin position="251"/>
        <end position="282"/>
    </location>
</feature>
<name>A0AAE9WEY3_9SCHI</name>
<dbReference type="InterPro" id="IPR016024">
    <property type="entry name" value="ARM-type_fold"/>
</dbReference>
<evidence type="ECO:0000256" key="5">
    <source>
        <dbReference type="ARBA" id="ARBA00023242"/>
    </source>
</evidence>
<feature type="compositionally biased region" description="Basic and acidic residues" evidence="7">
    <location>
        <begin position="709"/>
        <end position="720"/>
    </location>
</feature>
<evidence type="ECO:0000256" key="7">
    <source>
        <dbReference type="SAM" id="MobiDB-lite"/>
    </source>
</evidence>
<dbReference type="Pfam" id="PF21638">
    <property type="entry name" value="SDA1_C"/>
    <property type="match status" value="1"/>
</dbReference>
<sequence>MVKRRTAAVLPINLPHLQHLVKKDPKSYRDEFLQQWNHYETVREIFLIQPSNDVTEFNSLIDFIAQTCNHYTDITKDFSKELMDLLLKNHDQFPFELSEKIVQALVLLKNKSALSPIALLQCFFPLFSSNPSRTFRELLYEQVSLAVRNANKKAKDDKLNKAVQAALFTLVETSDTASVTHTDYSNKKHEYSPNELSGMWAVKMVQDLWKRNIWSGDARAVNIMKTAALSNNTKVMLSGVYFFLGADTQGEEEEGSDEEEDTDVGRLKHQSTINKKTRSRETQIERIRARMKKKEKGKLAPPTNVNFPALQLLYDPQGFAEELFEKQLVNSKRSLSMEHKLVVLRLLTRLIGNHKLTVLGLYSYMMKYLTPYQRDVTQFLACLAQASHEFIPPDVLEPLIRKIADEFVTTGVANEVVCAGINAIREVCARSPFAMTADLLQDLTEYKSSKDKGVTMASRGLISLYREVAPDMLKKKDRGKVASMELKDRIPIRFGEELNVVHGIEGLELLEKYKNEIKDDGNEEDDDKWEVADNDSDSGESEGWVNLKSDDDIDISDSEEESNDKINTEGTSEDKAKSEDNENKQEASNLAARSILTPADLEKLGELREKANVDRLVHGPKRVHDNDAVVDAYDIEGPRKRMKDDREGRLARVMEGREGREKYGSKSNQFNPTSLSNKRKQKTKNFMMIKHKVKGKAGRSLMQKRKSLRDHIDREKKRIK</sequence>
<dbReference type="GeneID" id="80878512"/>
<feature type="compositionally biased region" description="Basic residues" evidence="7">
    <location>
        <begin position="677"/>
        <end position="708"/>
    </location>
</feature>
<dbReference type="InterPro" id="IPR012977">
    <property type="entry name" value="SDA1_N"/>
</dbReference>
<dbReference type="AlphaFoldDB" id="A0AAE9WEY3"/>
<feature type="domain" description="SDA1 middle" evidence="8">
    <location>
        <begin position="543"/>
        <end position="656"/>
    </location>
</feature>
<reference evidence="11 12" key="1">
    <citation type="journal article" date="2023" name="G3 (Bethesda)">
        <title>A high-quality reference genome for the fission yeast Schizosaccharomyces osmophilus.</title>
        <authorList>
            <person name="Jia G.S."/>
            <person name="Zhang W.C."/>
            <person name="Liang Y."/>
            <person name="Liu X.H."/>
            <person name="Rhind N."/>
            <person name="Pidoux A."/>
            <person name="Brysch-Herzberg M."/>
            <person name="Du L.L."/>
        </authorList>
    </citation>
    <scope>NUCLEOTIDE SEQUENCE [LARGE SCALE GENOMIC DNA]</scope>
    <source>
        <strain evidence="11 12">CBS 15793</strain>
    </source>
</reference>
<evidence type="ECO:0000259" key="8">
    <source>
        <dbReference type="Pfam" id="PF05285"/>
    </source>
</evidence>
<accession>A0AAE9WEY3</accession>
<dbReference type="GO" id="GO:0042273">
    <property type="term" value="P:ribosomal large subunit biogenesis"/>
    <property type="evidence" value="ECO:0007669"/>
    <property type="project" value="UniProtKB-UniRule"/>
</dbReference>
<feature type="compositionally biased region" description="Acidic residues" evidence="7">
    <location>
        <begin position="521"/>
        <end position="540"/>
    </location>
</feature>
<keyword evidence="3 6" id="KW-0690">Ribosome biogenesis</keyword>
<keyword evidence="2 6" id="KW-0813">Transport</keyword>